<keyword evidence="2" id="KW-1185">Reference proteome</keyword>
<reference evidence="1 2" key="1">
    <citation type="journal article" date="2015" name="Proc. Natl. Acad. Sci. U.S.A.">
        <title>The resurrection genome of Boea hygrometrica: A blueprint for survival of dehydration.</title>
        <authorList>
            <person name="Xiao L."/>
            <person name="Yang G."/>
            <person name="Zhang L."/>
            <person name="Yang X."/>
            <person name="Zhao S."/>
            <person name="Ji Z."/>
            <person name="Zhou Q."/>
            <person name="Hu M."/>
            <person name="Wang Y."/>
            <person name="Chen M."/>
            <person name="Xu Y."/>
            <person name="Jin H."/>
            <person name="Xiao X."/>
            <person name="Hu G."/>
            <person name="Bao F."/>
            <person name="Hu Y."/>
            <person name="Wan P."/>
            <person name="Li L."/>
            <person name="Deng X."/>
            <person name="Kuang T."/>
            <person name="Xiang C."/>
            <person name="Zhu J.K."/>
            <person name="Oliver M.J."/>
            <person name="He Y."/>
        </authorList>
    </citation>
    <scope>NUCLEOTIDE SEQUENCE [LARGE SCALE GENOMIC DNA]</scope>
    <source>
        <strain evidence="2">cv. XS01</strain>
    </source>
</reference>
<name>A0A2Z7B0N7_9LAMI</name>
<dbReference type="Proteomes" id="UP000250235">
    <property type="component" value="Unassembled WGS sequence"/>
</dbReference>
<proteinExistence type="predicted"/>
<gene>
    <name evidence="1" type="ORF">F511_14654</name>
</gene>
<evidence type="ECO:0000313" key="1">
    <source>
        <dbReference type="EMBL" id="KZV25062.1"/>
    </source>
</evidence>
<organism evidence="1 2">
    <name type="scientific">Dorcoceras hygrometricum</name>
    <dbReference type="NCBI Taxonomy" id="472368"/>
    <lineage>
        <taxon>Eukaryota</taxon>
        <taxon>Viridiplantae</taxon>
        <taxon>Streptophyta</taxon>
        <taxon>Embryophyta</taxon>
        <taxon>Tracheophyta</taxon>
        <taxon>Spermatophyta</taxon>
        <taxon>Magnoliopsida</taxon>
        <taxon>eudicotyledons</taxon>
        <taxon>Gunneridae</taxon>
        <taxon>Pentapetalae</taxon>
        <taxon>asterids</taxon>
        <taxon>lamiids</taxon>
        <taxon>Lamiales</taxon>
        <taxon>Gesneriaceae</taxon>
        <taxon>Didymocarpoideae</taxon>
        <taxon>Trichosporeae</taxon>
        <taxon>Loxocarpinae</taxon>
        <taxon>Dorcoceras</taxon>
    </lineage>
</organism>
<dbReference type="AlphaFoldDB" id="A0A2Z7B0N7"/>
<dbReference type="EMBL" id="KV012140">
    <property type="protein sequence ID" value="KZV25062.1"/>
    <property type="molecule type" value="Genomic_DNA"/>
</dbReference>
<accession>A0A2Z7B0N7</accession>
<sequence>MSFSDEFPSFPATFLDVRGSVGLILRSSFIPYHFWRLSLAGAKARSCCFVRAFDVCRCWNQISRAYIVVIVAQNQGFPGYPAGRGADPARGAPGGG</sequence>
<protein>
    <submittedName>
        <fullName evidence="1">Uncharacterized protein</fullName>
    </submittedName>
</protein>
<evidence type="ECO:0000313" key="2">
    <source>
        <dbReference type="Proteomes" id="UP000250235"/>
    </source>
</evidence>